<dbReference type="NCBIfam" id="TIGR03370">
    <property type="entry name" value="VPLPA-CTERM"/>
    <property type="match status" value="1"/>
</dbReference>
<evidence type="ECO:0000256" key="1">
    <source>
        <dbReference type="SAM" id="Phobius"/>
    </source>
</evidence>
<feature type="transmembrane region" description="Helical" evidence="1">
    <location>
        <begin position="239"/>
        <end position="259"/>
    </location>
</feature>
<evidence type="ECO:0000313" key="4">
    <source>
        <dbReference type="Proteomes" id="UP000266313"/>
    </source>
</evidence>
<dbReference type="KEGG" id="mmai:sS8_4506"/>
<accession>A0A250KY39</accession>
<keyword evidence="1" id="KW-0812">Transmembrane</keyword>
<feature type="chain" id="PRO_5013123521" evidence="2">
    <location>
        <begin position="35"/>
        <end position="267"/>
    </location>
</feature>
<keyword evidence="1" id="KW-1133">Transmembrane helix</keyword>
<organism evidence="3 4">
    <name type="scientific">Methylocaldum marinum</name>
    <dbReference type="NCBI Taxonomy" id="1432792"/>
    <lineage>
        <taxon>Bacteria</taxon>
        <taxon>Pseudomonadati</taxon>
        <taxon>Pseudomonadota</taxon>
        <taxon>Gammaproteobacteria</taxon>
        <taxon>Methylococcales</taxon>
        <taxon>Methylococcaceae</taxon>
        <taxon>Methylocaldum</taxon>
    </lineage>
</organism>
<keyword evidence="1" id="KW-0472">Membrane</keyword>
<protein>
    <submittedName>
        <fullName evidence="3">Uncharacterized protein</fullName>
    </submittedName>
</protein>
<proteinExistence type="predicted"/>
<dbReference type="AlphaFoldDB" id="A0A250KY39"/>
<dbReference type="RefSeq" id="WP_232020388.1">
    <property type="nucleotide sequence ID" value="NZ_AP017928.1"/>
</dbReference>
<name>A0A250KY39_9GAMM</name>
<gene>
    <name evidence="3" type="ORF">sS8_4506</name>
</gene>
<reference evidence="3 4" key="1">
    <citation type="submission" date="2016-12" db="EMBL/GenBank/DDBJ databases">
        <title>Genome sequencing of Methylocaldum marinum.</title>
        <authorList>
            <person name="Takeuchi M."/>
            <person name="Kamagata Y."/>
            <person name="Hiraoka S."/>
            <person name="Oshima K."/>
            <person name="Hattori M."/>
            <person name="Iwasaki W."/>
        </authorList>
    </citation>
    <scope>NUCLEOTIDE SEQUENCE [LARGE SCALE GENOMIC DNA]</scope>
    <source>
        <strain evidence="3 4">S8</strain>
    </source>
</reference>
<evidence type="ECO:0000313" key="3">
    <source>
        <dbReference type="EMBL" id="BBA36436.1"/>
    </source>
</evidence>
<dbReference type="Proteomes" id="UP000266313">
    <property type="component" value="Chromosome"/>
</dbReference>
<feature type="signal peptide" evidence="2">
    <location>
        <begin position="1"/>
        <end position="34"/>
    </location>
</feature>
<evidence type="ECO:0000256" key="2">
    <source>
        <dbReference type="SAM" id="SignalP"/>
    </source>
</evidence>
<dbReference type="EMBL" id="AP017928">
    <property type="protein sequence ID" value="BBA36436.1"/>
    <property type="molecule type" value="Genomic_DNA"/>
</dbReference>
<keyword evidence="4" id="KW-1185">Reference proteome</keyword>
<sequence>MTTRPPRSRFGKLLCAYLACLAAASAFLPETAAAATVSGGKLTLNLDRDALAAAIALDATDAPSMYLEEFFDAEASAVRTASQLLEDHLVPGVVEIPATGLEFTVNGPTVNVPFGRRTKPTTMNFDPDDFGGSVNGAIGLSGVSRFRVDTGQEHNRIVSGEYTLEFNAANIDTDTGRSGWTLYNHYSYRSESFNLFNVEMLLDAGTLSLFGDLGLGPGFDHLNGTTHAIVGSFGFQTSVVPVPAAVWLLLSGFAGLGIFGRSRENRA</sequence>
<keyword evidence="2" id="KW-0732">Signal</keyword>
<dbReference type="InterPro" id="IPR022472">
    <property type="entry name" value="VPLPA-CTERM"/>
</dbReference>